<dbReference type="AlphaFoldDB" id="A0A9D1MEM7"/>
<feature type="transmembrane region" description="Helical" evidence="1">
    <location>
        <begin position="26"/>
        <end position="43"/>
    </location>
</feature>
<evidence type="ECO:0000313" key="3">
    <source>
        <dbReference type="Proteomes" id="UP000824081"/>
    </source>
</evidence>
<dbReference type="GO" id="GO:0016020">
    <property type="term" value="C:membrane"/>
    <property type="evidence" value="ECO:0007669"/>
    <property type="project" value="InterPro"/>
</dbReference>
<proteinExistence type="predicted"/>
<protein>
    <submittedName>
        <fullName evidence="2">ECF transporter S component</fullName>
    </submittedName>
</protein>
<keyword evidence="1" id="KW-0812">Transmembrane</keyword>
<gene>
    <name evidence="2" type="ORF">IAC57_01580</name>
</gene>
<comment type="caution">
    <text evidence="2">The sequence shown here is derived from an EMBL/GenBank/DDBJ whole genome shotgun (WGS) entry which is preliminary data.</text>
</comment>
<keyword evidence="1" id="KW-0472">Membrane</keyword>
<dbReference type="InterPro" id="IPR009825">
    <property type="entry name" value="ECF_substrate-spec-like"/>
</dbReference>
<feature type="transmembrane region" description="Helical" evidence="1">
    <location>
        <begin position="50"/>
        <end position="72"/>
    </location>
</feature>
<dbReference type="Pfam" id="PF07155">
    <property type="entry name" value="ECF-ribofla_trS"/>
    <property type="match status" value="1"/>
</dbReference>
<keyword evidence="1" id="KW-1133">Transmembrane helix</keyword>
<feature type="transmembrane region" description="Helical" evidence="1">
    <location>
        <begin position="126"/>
        <end position="150"/>
    </location>
</feature>
<reference evidence="2" key="1">
    <citation type="submission" date="2020-10" db="EMBL/GenBank/DDBJ databases">
        <authorList>
            <person name="Gilroy R."/>
        </authorList>
    </citation>
    <scope>NUCLEOTIDE SEQUENCE</scope>
    <source>
        <strain evidence="2">11687</strain>
    </source>
</reference>
<dbReference type="EMBL" id="DVMZ01000046">
    <property type="protein sequence ID" value="HIU58769.1"/>
    <property type="molecule type" value="Genomic_DNA"/>
</dbReference>
<evidence type="ECO:0000313" key="2">
    <source>
        <dbReference type="EMBL" id="HIU58769.1"/>
    </source>
</evidence>
<dbReference type="Proteomes" id="UP000824081">
    <property type="component" value="Unassembled WGS sequence"/>
</dbReference>
<dbReference type="Gene3D" id="1.10.1760.20">
    <property type="match status" value="1"/>
</dbReference>
<evidence type="ECO:0000256" key="1">
    <source>
        <dbReference type="SAM" id="Phobius"/>
    </source>
</evidence>
<reference evidence="2" key="2">
    <citation type="journal article" date="2021" name="PeerJ">
        <title>Extensive microbial diversity within the chicken gut microbiome revealed by metagenomics and culture.</title>
        <authorList>
            <person name="Gilroy R."/>
            <person name="Ravi A."/>
            <person name="Getino M."/>
            <person name="Pursley I."/>
            <person name="Horton D.L."/>
            <person name="Alikhan N.F."/>
            <person name="Baker D."/>
            <person name="Gharbi K."/>
            <person name="Hall N."/>
            <person name="Watson M."/>
            <person name="Adriaenssens E.M."/>
            <person name="Foster-Nyarko E."/>
            <person name="Jarju S."/>
            <person name="Secka A."/>
            <person name="Antonio M."/>
            <person name="Oren A."/>
            <person name="Chaudhuri R.R."/>
            <person name="La Ragione R."/>
            <person name="Hildebrand F."/>
            <person name="Pallen M.J."/>
        </authorList>
    </citation>
    <scope>NUCLEOTIDE SEQUENCE</scope>
    <source>
        <strain evidence="2">11687</strain>
    </source>
</reference>
<feature type="transmembrane region" description="Helical" evidence="1">
    <location>
        <begin position="92"/>
        <end position="114"/>
    </location>
</feature>
<accession>A0A9D1MEM7</accession>
<name>A0A9D1MEM7_9FIRM</name>
<feature type="transmembrane region" description="Helical" evidence="1">
    <location>
        <begin position="186"/>
        <end position="204"/>
    </location>
</feature>
<sequence length="215" mass="23920">MSKAVSALRKTFFSELILTKSMGHRIAYIAVITALSVVSNMFLEFRLFDVQFSVTIVVSALAGILLGPLFGFVACYVGDLLGYVYNSWGQLYMPWVGLSTGVLALLAGLVFTCFRFRFRGSLYWKLALVCLLSLTVCTVAINTTGFYLYYQKIGFTEKAIEAISEKFGTGVTYWTYVGYRLLIGGQGWNCLANYALLFALIPLLNRIRPLNLNIG</sequence>
<organism evidence="2 3">
    <name type="scientific">Candidatus Scatosoma pullistercoris</name>
    <dbReference type="NCBI Taxonomy" id="2840934"/>
    <lineage>
        <taxon>Bacteria</taxon>
        <taxon>Bacillati</taxon>
        <taxon>Bacillota</taxon>
        <taxon>Clostridia</taxon>
        <taxon>Candidatus Scatosoma</taxon>
    </lineage>
</organism>